<dbReference type="Pfam" id="PF00206">
    <property type="entry name" value="Lyase_1"/>
    <property type="match status" value="1"/>
</dbReference>
<evidence type="ECO:0000313" key="11">
    <source>
        <dbReference type="EMBL" id="NDL64767.1"/>
    </source>
</evidence>
<evidence type="ECO:0000256" key="7">
    <source>
        <dbReference type="ARBA" id="ARBA00023239"/>
    </source>
</evidence>
<keyword evidence="6 8" id="KW-0028">Amino-acid biosynthesis</keyword>
<evidence type="ECO:0000259" key="10">
    <source>
        <dbReference type="Pfam" id="PF14698"/>
    </source>
</evidence>
<dbReference type="NCBIfam" id="TIGR00838">
    <property type="entry name" value="argH"/>
    <property type="match status" value="1"/>
</dbReference>
<keyword evidence="8" id="KW-0963">Cytoplasm</keyword>
<comment type="pathway">
    <text evidence="2 8">Amino-acid biosynthesis; L-arginine biosynthesis; L-arginine from L-ornithine and carbamoyl phosphate: step 3/3.</text>
</comment>
<sequence length="479" mass="52654">MSHPVERLWGARFKSGPAAALSALSRSPDAYFALAAYDLEGCRAHAYELQRAGLLDEKETTLMVAAIAQLADDYRQGRIQPGVDDEDVHTFIERLLTERLGELGGKLRAGRSRNDQTANDLRLYLRDNARKIVGALLDLQTALVKQAERHIDSIAPGFTHLQQAQPIVFGHQLMAHAQSFARDVERFQDWDKRCALSPLGAAAMAGSAIAMHPELSARDLGYDGPCENSIDAVASRDHVAEFLFAGGMLGVNLSRLCEEVCLWASRQFRWVALDDAYATGSSIMPQKKNPDIAELTRGKSGRLIGNVTAMLATMKSLPLSYNRDLIEDKRNAMDSVEQLLLVLPAMAGMIETMAVDRQRLLLQAPEGFTLATEVADWLSRRGVPFKEAHEITGKLVQLCERHQLELDQLSDAQLADVDVRLTGEVRRCLTLEAAINARCAWGGTAPARVAEQIARLRIKLAAQAAWVTSYTGLTLTSVE</sequence>
<dbReference type="GO" id="GO:0004056">
    <property type="term" value="F:argininosuccinate lyase activity"/>
    <property type="evidence" value="ECO:0007669"/>
    <property type="project" value="UniProtKB-UniRule"/>
</dbReference>
<dbReference type="UniPathway" id="UPA00068">
    <property type="reaction ID" value="UER00114"/>
</dbReference>
<accession>A0A845SNI6</accession>
<evidence type="ECO:0000256" key="8">
    <source>
        <dbReference type="HAMAP-Rule" id="MF_00006"/>
    </source>
</evidence>
<dbReference type="PROSITE" id="PS00163">
    <property type="entry name" value="FUMARATE_LYASES"/>
    <property type="match status" value="1"/>
</dbReference>
<comment type="catalytic activity">
    <reaction evidence="1 8">
        <text>2-(N(omega)-L-arginino)succinate = fumarate + L-arginine</text>
        <dbReference type="Rhea" id="RHEA:24020"/>
        <dbReference type="ChEBI" id="CHEBI:29806"/>
        <dbReference type="ChEBI" id="CHEBI:32682"/>
        <dbReference type="ChEBI" id="CHEBI:57472"/>
        <dbReference type="EC" id="4.3.2.1"/>
    </reaction>
</comment>
<dbReference type="InterPro" id="IPR022761">
    <property type="entry name" value="Fumarate_lyase_N"/>
</dbReference>
<dbReference type="Gene3D" id="1.10.275.10">
    <property type="entry name" value="Fumarase/aspartase (N-terminal domain)"/>
    <property type="match status" value="1"/>
</dbReference>
<evidence type="ECO:0000256" key="5">
    <source>
        <dbReference type="ARBA" id="ARBA00022571"/>
    </source>
</evidence>
<keyword evidence="5 8" id="KW-0055">Arginine biosynthesis</keyword>
<dbReference type="RefSeq" id="WP_162367479.1">
    <property type="nucleotide sequence ID" value="NZ_WUBS01000014.1"/>
</dbReference>
<comment type="similarity">
    <text evidence="3">In the N-terminal section; belongs to the lyase 1 family. Argininosuccinate lyase subfamily.</text>
</comment>
<evidence type="ECO:0000256" key="1">
    <source>
        <dbReference type="ARBA" id="ARBA00000985"/>
    </source>
</evidence>
<feature type="domain" description="Fumarate lyase N-terminal" evidence="9">
    <location>
        <begin position="32"/>
        <end position="305"/>
    </location>
</feature>
<dbReference type="SUPFAM" id="SSF48557">
    <property type="entry name" value="L-aspartase-like"/>
    <property type="match status" value="1"/>
</dbReference>
<dbReference type="PANTHER" id="PTHR43814:SF1">
    <property type="entry name" value="ARGININOSUCCINATE LYASE"/>
    <property type="match status" value="1"/>
</dbReference>
<gene>
    <name evidence="8 11" type="primary">argH</name>
    <name evidence="11" type="ORF">GRH90_18695</name>
</gene>
<dbReference type="FunFam" id="1.20.200.10:FF:000015">
    <property type="entry name" value="argininosuccinate lyase isoform X2"/>
    <property type="match status" value="1"/>
</dbReference>
<evidence type="ECO:0000256" key="4">
    <source>
        <dbReference type="ARBA" id="ARBA00012338"/>
    </source>
</evidence>
<dbReference type="GO" id="GO:0042450">
    <property type="term" value="P:L-arginine biosynthetic process via ornithine"/>
    <property type="evidence" value="ECO:0007669"/>
    <property type="project" value="UniProtKB-UniRule"/>
</dbReference>
<organism evidence="11 12">
    <name type="scientific">Acerihabitans arboris</name>
    <dbReference type="NCBI Taxonomy" id="2691583"/>
    <lineage>
        <taxon>Bacteria</taxon>
        <taxon>Pseudomonadati</taxon>
        <taxon>Pseudomonadota</taxon>
        <taxon>Gammaproteobacteria</taxon>
        <taxon>Enterobacterales</taxon>
        <taxon>Pectobacteriaceae</taxon>
        <taxon>Acerihabitans</taxon>
    </lineage>
</organism>
<proteinExistence type="inferred from homology"/>
<keyword evidence="7 8" id="KW-0456">Lyase</keyword>
<dbReference type="Gene3D" id="1.10.40.30">
    <property type="entry name" value="Fumarase/aspartase (C-terminal domain)"/>
    <property type="match status" value="1"/>
</dbReference>
<dbReference type="CDD" id="cd01359">
    <property type="entry name" value="Argininosuccinate_lyase"/>
    <property type="match status" value="1"/>
</dbReference>
<feature type="domain" description="Argininosuccinate lyase C-terminal" evidence="10">
    <location>
        <begin position="368"/>
        <end position="436"/>
    </location>
</feature>
<dbReference type="GO" id="GO:0005829">
    <property type="term" value="C:cytosol"/>
    <property type="evidence" value="ECO:0007669"/>
    <property type="project" value="TreeGrafter"/>
</dbReference>
<evidence type="ECO:0000256" key="2">
    <source>
        <dbReference type="ARBA" id="ARBA00004941"/>
    </source>
</evidence>
<evidence type="ECO:0000259" key="9">
    <source>
        <dbReference type="Pfam" id="PF00206"/>
    </source>
</evidence>
<dbReference type="PRINTS" id="PR00149">
    <property type="entry name" value="FUMRATELYASE"/>
</dbReference>
<name>A0A845SNI6_9GAMM</name>
<dbReference type="Pfam" id="PF14698">
    <property type="entry name" value="ASL_C2"/>
    <property type="match status" value="1"/>
</dbReference>
<keyword evidence="12" id="KW-1185">Reference proteome</keyword>
<reference evidence="11 12" key="2">
    <citation type="submission" date="2020-02" db="EMBL/GenBank/DDBJ databases">
        <title>The new genus of Enterobacteriales.</title>
        <authorList>
            <person name="Kim I.S."/>
        </authorList>
    </citation>
    <scope>NUCLEOTIDE SEQUENCE [LARGE SCALE GENOMIC DNA]</scope>
    <source>
        <strain evidence="11 12">SAP-6</strain>
    </source>
</reference>
<dbReference type="Proteomes" id="UP000461443">
    <property type="component" value="Unassembled WGS sequence"/>
</dbReference>
<dbReference type="InterPro" id="IPR020557">
    <property type="entry name" value="Fumarate_lyase_CS"/>
</dbReference>
<comment type="caution">
    <text evidence="11">The sequence shown here is derived from an EMBL/GenBank/DDBJ whole genome shotgun (WGS) entry which is preliminary data.</text>
</comment>
<dbReference type="PRINTS" id="PR00145">
    <property type="entry name" value="ARGSUCLYASE"/>
</dbReference>
<dbReference type="InterPro" id="IPR029419">
    <property type="entry name" value="Arg_succ_lyase_C"/>
</dbReference>
<dbReference type="HAMAP" id="MF_00006">
    <property type="entry name" value="Arg_succ_lyase"/>
    <property type="match status" value="1"/>
</dbReference>
<dbReference type="EC" id="4.3.2.1" evidence="4 8"/>
<dbReference type="InterPro" id="IPR009049">
    <property type="entry name" value="Argininosuccinate_lyase"/>
</dbReference>
<dbReference type="AlphaFoldDB" id="A0A845SNI6"/>
<dbReference type="InterPro" id="IPR024083">
    <property type="entry name" value="Fumarase/histidase_N"/>
</dbReference>
<comment type="similarity">
    <text evidence="8">Belongs to the lyase 1 family. Argininosuccinate lyase subfamily.</text>
</comment>
<dbReference type="PANTHER" id="PTHR43814">
    <property type="entry name" value="ARGININOSUCCINATE LYASE"/>
    <property type="match status" value="1"/>
</dbReference>
<dbReference type="FunFam" id="1.10.40.30:FF:000001">
    <property type="entry name" value="Argininosuccinate lyase"/>
    <property type="match status" value="1"/>
</dbReference>
<evidence type="ECO:0000256" key="6">
    <source>
        <dbReference type="ARBA" id="ARBA00022605"/>
    </source>
</evidence>
<protein>
    <recommendedName>
        <fullName evidence="4 8">Argininosuccinate lyase</fullName>
        <shortName evidence="8">ASAL</shortName>
        <ecNumber evidence="4 8">4.3.2.1</ecNumber>
    </recommendedName>
    <alternativeName>
        <fullName evidence="8">Arginosuccinase</fullName>
    </alternativeName>
</protein>
<dbReference type="Gene3D" id="1.20.200.10">
    <property type="entry name" value="Fumarase/aspartase (Central domain)"/>
    <property type="match status" value="1"/>
</dbReference>
<evidence type="ECO:0000313" key="12">
    <source>
        <dbReference type="Proteomes" id="UP000461443"/>
    </source>
</evidence>
<reference evidence="11 12" key="1">
    <citation type="submission" date="2019-12" db="EMBL/GenBank/DDBJ databases">
        <authorList>
            <person name="Lee S.D."/>
        </authorList>
    </citation>
    <scope>NUCLEOTIDE SEQUENCE [LARGE SCALE GENOMIC DNA]</scope>
    <source>
        <strain evidence="11 12">SAP-6</strain>
    </source>
</reference>
<comment type="subcellular location">
    <subcellularLocation>
        <location evidence="8">Cytoplasm</location>
    </subcellularLocation>
</comment>
<dbReference type="EMBL" id="WUBS01000014">
    <property type="protein sequence ID" value="NDL64767.1"/>
    <property type="molecule type" value="Genomic_DNA"/>
</dbReference>
<dbReference type="InterPro" id="IPR008948">
    <property type="entry name" value="L-Aspartase-like"/>
</dbReference>
<evidence type="ECO:0000256" key="3">
    <source>
        <dbReference type="ARBA" id="ARBA00005552"/>
    </source>
</evidence>
<dbReference type="InterPro" id="IPR000362">
    <property type="entry name" value="Fumarate_lyase_fam"/>
</dbReference>